<dbReference type="EMBL" id="MPKA01000086">
    <property type="protein sequence ID" value="OLU45354.1"/>
    <property type="molecule type" value="Genomic_DNA"/>
</dbReference>
<name>A0A1U7NL76_9FIRM</name>
<dbReference type="Gene3D" id="3.40.50.1000">
    <property type="entry name" value="HAD superfamily/HAD-like"/>
    <property type="match status" value="1"/>
</dbReference>
<dbReference type="AlphaFoldDB" id="A0A1U7NL76"/>
<dbReference type="NCBIfam" id="TIGR01549">
    <property type="entry name" value="HAD-SF-IA-v1"/>
    <property type="match status" value="1"/>
</dbReference>
<dbReference type="InterPro" id="IPR023198">
    <property type="entry name" value="PGP-like_dom2"/>
</dbReference>
<gene>
    <name evidence="1" type="ORF">BO225_08545</name>
</gene>
<dbReference type="SUPFAM" id="SSF56784">
    <property type="entry name" value="HAD-like"/>
    <property type="match status" value="1"/>
</dbReference>
<dbReference type="Proteomes" id="UP000186705">
    <property type="component" value="Unassembled WGS sequence"/>
</dbReference>
<dbReference type="STRING" id="1862672.BO225_08545"/>
<comment type="caution">
    <text evidence="1">The sequence shown here is derived from an EMBL/GenBank/DDBJ whole genome shotgun (WGS) entry which is preliminary data.</text>
</comment>
<proteinExistence type="predicted"/>
<dbReference type="InterPro" id="IPR041492">
    <property type="entry name" value="HAD_2"/>
</dbReference>
<evidence type="ECO:0008006" key="3">
    <source>
        <dbReference type="Google" id="ProtNLM"/>
    </source>
</evidence>
<dbReference type="InterPro" id="IPR052550">
    <property type="entry name" value="Pyrimidine_5'-ntase_YjjG"/>
</dbReference>
<reference evidence="1 2" key="1">
    <citation type="submission" date="2016-11" db="EMBL/GenBank/DDBJ databases">
        <title>Description of two novel members of the family Erysipelotrichaceae: Ileibacterium lipovorans gen. nov., sp. nov. and Dubosiella newyorkensis, gen. nov., sp. nov.</title>
        <authorList>
            <person name="Cox L.M."/>
            <person name="Sohn J."/>
            <person name="Tyrrell K.L."/>
            <person name="Citron D.M."/>
            <person name="Lawson P.A."/>
            <person name="Patel N.B."/>
            <person name="Iizumi T."/>
            <person name="Perez-Perez G.I."/>
            <person name="Goldstein E.J."/>
            <person name="Blaser M.J."/>
        </authorList>
    </citation>
    <scope>NUCLEOTIDE SEQUENCE [LARGE SCALE GENOMIC DNA]</scope>
    <source>
        <strain evidence="1 2">NYU-BL-A4</strain>
    </source>
</reference>
<dbReference type="Gene3D" id="1.10.150.240">
    <property type="entry name" value="Putative phosphatase, domain 2"/>
    <property type="match status" value="1"/>
</dbReference>
<organism evidence="1 2">
    <name type="scientific">Dubosiella newyorkensis</name>
    <dbReference type="NCBI Taxonomy" id="1862672"/>
    <lineage>
        <taxon>Bacteria</taxon>
        <taxon>Bacillati</taxon>
        <taxon>Bacillota</taxon>
        <taxon>Erysipelotrichia</taxon>
        <taxon>Erysipelotrichales</taxon>
        <taxon>Erysipelotrichaceae</taxon>
        <taxon>Dubosiella</taxon>
    </lineage>
</organism>
<sequence>MFDPALLRNTDRDQFYADYRKAGDVIFDQVQNGTISIDESGIYRIKEACKKHGIPIDDKKAQDFQNMYRNYQSNITMTDDLKAYLIDSDAMIGVLTNGEHSHQYAKLSALGVFDFIPSTRIFTSGKIGYAKPDPRSFEHVMKTFNDDAINWYYIGDHYRNDMVGAKKAGMKTIHFNRHHQEEGDASDYVVYTEKELIDLLKELSA</sequence>
<dbReference type="InterPro" id="IPR023214">
    <property type="entry name" value="HAD_sf"/>
</dbReference>
<dbReference type="PANTHER" id="PTHR47478:SF1">
    <property type="entry name" value="PYRIMIDINE 5'-NUCLEOTIDASE YJJG"/>
    <property type="match status" value="1"/>
</dbReference>
<dbReference type="Pfam" id="PF13419">
    <property type="entry name" value="HAD_2"/>
    <property type="match status" value="1"/>
</dbReference>
<dbReference type="PANTHER" id="PTHR47478">
    <property type="match status" value="1"/>
</dbReference>
<dbReference type="InterPro" id="IPR036412">
    <property type="entry name" value="HAD-like_sf"/>
</dbReference>
<evidence type="ECO:0000313" key="1">
    <source>
        <dbReference type="EMBL" id="OLU45354.1"/>
    </source>
</evidence>
<accession>A0A1U7NL76</accession>
<protein>
    <recommendedName>
        <fullName evidence="3">Haloacid dehalogenase</fullName>
    </recommendedName>
</protein>
<evidence type="ECO:0000313" key="2">
    <source>
        <dbReference type="Proteomes" id="UP000186705"/>
    </source>
</evidence>
<keyword evidence="2" id="KW-1185">Reference proteome</keyword>
<dbReference type="InterPro" id="IPR006439">
    <property type="entry name" value="HAD-SF_hydro_IA"/>
</dbReference>